<evidence type="ECO:0000313" key="8">
    <source>
        <dbReference type="Proteomes" id="UP001428817"/>
    </source>
</evidence>
<comment type="caution">
    <text evidence="7">The sequence shown here is derived from an EMBL/GenBank/DDBJ whole genome shotgun (WGS) entry which is preliminary data.</text>
</comment>
<evidence type="ECO:0000313" key="7">
    <source>
        <dbReference type="EMBL" id="GAA5147206.1"/>
    </source>
</evidence>
<dbReference type="RefSeq" id="WP_185058993.1">
    <property type="nucleotide sequence ID" value="NZ_BAABJP010000001.1"/>
</dbReference>
<accession>A0ABP9PIM5</accession>
<feature type="region of interest" description="Disordered" evidence="4">
    <location>
        <begin position="1"/>
        <end position="142"/>
    </location>
</feature>
<keyword evidence="3" id="KW-0378">Hydrolase</keyword>
<dbReference type="Pfam" id="PF13365">
    <property type="entry name" value="Trypsin_2"/>
    <property type="match status" value="1"/>
</dbReference>
<dbReference type="Gene3D" id="2.40.10.10">
    <property type="entry name" value="Trypsin-like serine proteases"/>
    <property type="match status" value="2"/>
</dbReference>
<dbReference type="InterPro" id="IPR043504">
    <property type="entry name" value="Peptidase_S1_PA_chymotrypsin"/>
</dbReference>
<dbReference type="PANTHER" id="PTHR43343:SF3">
    <property type="entry name" value="PROTEASE DO-LIKE 8, CHLOROPLASTIC"/>
    <property type="match status" value="1"/>
</dbReference>
<evidence type="ECO:0000259" key="6">
    <source>
        <dbReference type="SMART" id="SM00228"/>
    </source>
</evidence>
<keyword evidence="5" id="KW-1133">Transmembrane helix</keyword>
<proteinExistence type="inferred from homology"/>
<evidence type="ECO:0000256" key="1">
    <source>
        <dbReference type="ARBA" id="ARBA00010541"/>
    </source>
</evidence>
<dbReference type="Proteomes" id="UP001428817">
    <property type="component" value="Unassembled WGS sequence"/>
</dbReference>
<feature type="compositionally biased region" description="Polar residues" evidence="4">
    <location>
        <begin position="185"/>
        <end position="199"/>
    </location>
</feature>
<dbReference type="InterPro" id="IPR051201">
    <property type="entry name" value="Chloro_Bact_Ser_Proteases"/>
</dbReference>
<dbReference type="PRINTS" id="PR00834">
    <property type="entry name" value="PROTEASES2C"/>
</dbReference>
<feature type="region of interest" description="Disordered" evidence="4">
    <location>
        <begin position="185"/>
        <end position="211"/>
    </location>
</feature>
<dbReference type="SUPFAM" id="SSF50494">
    <property type="entry name" value="Trypsin-like serine proteases"/>
    <property type="match status" value="1"/>
</dbReference>
<dbReference type="InterPro" id="IPR001940">
    <property type="entry name" value="Peptidase_S1C"/>
</dbReference>
<gene>
    <name evidence="7" type="ORF">GCM10023321_07870</name>
</gene>
<dbReference type="SMART" id="SM00228">
    <property type="entry name" value="PDZ"/>
    <property type="match status" value="1"/>
</dbReference>
<feature type="domain" description="PDZ" evidence="6">
    <location>
        <begin position="420"/>
        <end position="495"/>
    </location>
</feature>
<reference evidence="8" key="1">
    <citation type="journal article" date="2019" name="Int. J. Syst. Evol. Microbiol.">
        <title>The Global Catalogue of Microorganisms (GCM) 10K type strain sequencing project: providing services to taxonomists for standard genome sequencing and annotation.</title>
        <authorList>
            <consortium name="The Broad Institute Genomics Platform"/>
            <consortium name="The Broad Institute Genome Sequencing Center for Infectious Disease"/>
            <person name="Wu L."/>
            <person name="Ma J."/>
        </authorList>
    </citation>
    <scope>NUCLEOTIDE SEQUENCE [LARGE SCALE GENOMIC DNA]</scope>
    <source>
        <strain evidence="8">JCM 18303</strain>
    </source>
</reference>
<evidence type="ECO:0000256" key="4">
    <source>
        <dbReference type="SAM" id="MobiDB-lite"/>
    </source>
</evidence>
<dbReference type="EMBL" id="BAABJP010000001">
    <property type="protein sequence ID" value="GAA5147206.1"/>
    <property type="molecule type" value="Genomic_DNA"/>
</dbReference>
<evidence type="ECO:0000256" key="3">
    <source>
        <dbReference type="ARBA" id="ARBA00022801"/>
    </source>
</evidence>
<sequence>MTETQTESSGGKPDGGEPPRLGPRPLDRPSVDADSAERFGRPSGVGGSFAPVPKQGAAAALADTRLTPPPHHALVSAFGRPESGSTGTGGLQRPPDGGPRSDEPDPFWEGGTRDPWRDPEASVRLGPPAVNGEPKQRPTLPEGARLSVRELVFGNRVKPTALAVLGVIALLVGAVGGLVGKAISDSSSALTDPSATLSSAEPGKERPPGSVAGIAGRVLPAVVSLQIRVGDQGGNGSGVMIDPGGYILTNNHVVAPAAGVAGAKVEAVFHDGTRVAGRIVGRDPKTDIAVVKVNVPNPTVIALGSSAQLAVGDEVIAIGSPLGLESTVTNGIVSALNRAVRLSGEGSDTNAVIDAIQTDAAINPGNSGGPLVDSTGALVGLNTAIRTDGGGSIGLGFAIPIDYARSIAEKLIQGGVVKHTELGINAAKPVTDGSIDGAEVKNVRPGSSGSEAGILEQDVIVKVGDRPIRSANELYVAIQEHGIGERVPIQLIRQGRPLTVTATLRSD</sequence>
<evidence type="ECO:0000256" key="5">
    <source>
        <dbReference type="SAM" id="Phobius"/>
    </source>
</evidence>
<keyword evidence="8" id="KW-1185">Reference proteome</keyword>
<dbReference type="SUPFAM" id="SSF50156">
    <property type="entry name" value="PDZ domain-like"/>
    <property type="match status" value="1"/>
</dbReference>
<feature type="transmembrane region" description="Helical" evidence="5">
    <location>
        <begin position="161"/>
        <end position="180"/>
    </location>
</feature>
<keyword evidence="2" id="KW-0645">Protease</keyword>
<organism evidence="7 8">
    <name type="scientific">Pseudonocardia eucalypti</name>
    <dbReference type="NCBI Taxonomy" id="648755"/>
    <lineage>
        <taxon>Bacteria</taxon>
        <taxon>Bacillati</taxon>
        <taxon>Actinomycetota</taxon>
        <taxon>Actinomycetes</taxon>
        <taxon>Pseudonocardiales</taxon>
        <taxon>Pseudonocardiaceae</taxon>
        <taxon>Pseudonocardia</taxon>
    </lineage>
</organism>
<protein>
    <submittedName>
        <fullName evidence="7">Trypsin-like peptidase domain-containing protein</fullName>
    </submittedName>
</protein>
<dbReference type="InterPro" id="IPR009003">
    <property type="entry name" value="Peptidase_S1_PA"/>
</dbReference>
<feature type="compositionally biased region" description="Basic and acidic residues" evidence="4">
    <location>
        <begin position="111"/>
        <end position="121"/>
    </location>
</feature>
<evidence type="ECO:0000256" key="2">
    <source>
        <dbReference type="ARBA" id="ARBA00022670"/>
    </source>
</evidence>
<dbReference type="Pfam" id="PF13180">
    <property type="entry name" value="PDZ_2"/>
    <property type="match status" value="1"/>
</dbReference>
<comment type="similarity">
    <text evidence="1">Belongs to the peptidase S1C family.</text>
</comment>
<dbReference type="InterPro" id="IPR001478">
    <property type="entry name" value="PDZ"/>
</dbReference>
<dbReference type="Gene3D" id="2.30.42.10">
    <property type="match status" value="1"/>
</dbReference>
<keyword evidence="5" id="KW-0812">Transmembrane</keyword>
<feature type="compositionally biased region" description="Basic and acidic residues" evidence="4">
    <location>
        <begin position="25"/>
        <end position="40"/>
    </location>
</feature>
<dbReference type="PANTHER" id="PTHR43343">
    <property type="entry name" value="PEPTIDASE S12"/>
    <property type="match status" value="1"/>
</dbReference>
<name>A0ABP9PIM5_9PSEU</name>
<dbReference type="InterPro" id="IPR036034">
    <property type="entry name" value="PDZ_sf"/>
</dbReference>
<keyword evidence="5" id="KW-0472">Membrane</keyword>